<accession>A0A9Q3CQD1</accession>
<dbReference type="Proteomes" id="UP000765509">
    <property type="component" value="Unassembled WGS sequence"/>
</dbReference>
<dbReference type="AlphaFoldDB" id="A0A9Q3CQD1"/>
<gene>
    <name evidence="1" type="ORF">O181_026935</name>
</gene>
<name>A0A9Q3CQD1_9BASI</name>
<proteinExistence type="predicted"/>
<sequence length="119" mass="13668">MLEKITQESFLCCLPFLTISPEEIIPQTHYEDSFIVENNESIPKQEWPRDLDQADENTSAQLAWFSQVLNCPPHLPGAHPMVTSLFDWNEMIILPMKDGDGTKTFQLRLIVTHGIQMPK</sequence>
<dbReference type="EMBL" id="AVOT02009034">
    <property type="protein sequence ID" value="MBW0487220.1"/>
    <property type="molecule type" value="Genomic_DNA"/>
</dbReference>
<keyword evidence="2" id="KW-1185">Reference proteome</keyword>
<evidence type="ECO:0000313" key="1">
    <source>
        <dbReference type="EMBL" id="MBW0487220.1"/>
    </source>
</evidence>
<organism evidence="1 2">
    <name type="scientific">Austropuccinia psidii MF-1</name>
    <dbReference type="NCBI Taxonomy" id="1389203"/>
    <lineage>
        <taxon>Eukaryota</taxon>
        <taxon>Fungi</taxon>
        <taxon>Dikarya</taxon>
        <taxon>Basidiomycota</taxon>
        <taxon>Pucciniomycotina</taxon>
        <taxon>Pucciniomycetes</taxon>
        <taxon>Pucciniales</taxon>
        <taxon>Sphaerophragmiaceae</taxon>
        <taxon>Austropuccinia</taxon>
    </lineage>
</organism>
<protein>
    <submittedName>
        <fullName evidence="1">Uncharacterized protein</fullName>
    </submittedName>
</protein>
<evidence type="ECO:0000313" key="2">
    <source>
        <dbReference type="Proteomes" id="UP000765509"/>
    </source>
</evidence>
<reference evidence="1" key="1">
    <citation type="submission" date="2021-03" db="EMBL/GenBank/DDBJ databases">
        <title>Draft genome sequence of rust myrtle Austropuccinia psidii MF-1, a brazilian biotype.</title>
        <authorList>
            <person name="Quecine M.C."/>
            <person name="Pachon D.M.R."/>
            <person name="Bonatelli M.L."/>
            <person name="Correr F.H."/>
            <person name="Franceschini L.M."/>
            <person name="Leite T.F."/>
            <person name="Margarido G.R.A."/>
            <person name="Almeida C.A."/>
            <person name="Ferrarezi J.A."/>
            <person name="Labate C.A."/>
        </authorList>
    </citation>
    <scope>NUCLEOTIDE SEQUENCE</scope>
    <source>
        <strain evidence="1">MF-1</strain>
    </source>
</reference>
<comment type="caution">
    <text evidence="1">The sequence shown here is derived from an EMBL/GenBank/DDBJ whole genome shotgun (WGS) entry which is preliminary data.</text>
</comment>